<reference evidence="2 3" key="1">
    <citation type="journal article" date="2013" name="BMC Genomics">
        <title>The miniature genome of a carnivorous plant Genlisea aurea contains a low number of genes and short non-coding sequences.</title>
        <authorList>
            <person name="Leushkin E.V."/>
            <person name="Sutormin R.A."/>
            <person name="Nabieva E.R."/>
            <person name="Penin A.A."/>
            <person name="Kondrashov A.S."/>
            <person name="Logacheva M.D."/>
        </authorList>
    </citation>
    <scope>NUCLEOTIDE SEQUENCE [LARGE SCALE GENOMIC DNA]</scope>
</reference>
<name>S8CNW1_9LAMI</name>
<gene>
    <name evidence="2" type="ORF">M569_08282</name>
</gene>
<dbReference type="InterPro" id="IPR001810">
    <property type="entry name" value="F-box_dom"/>
</dbReference>
<dbReference type="PANTHER" id="PTHR32278:SF11">
    <property type="entry name" value="F-BOX DOMAIN-CONTAINING PROTEIN"/>
    <property type="match status" value="1"/>
</dbReference>
<evidence type="ECO:0000313" key="2">
    <source>
        <dbReference type="EMBL" id="EPS66496.1"/>
    </source>
</evidence>
<dbReference type="Gene3D" id="1.20.1280.50">
    <property type="match status" value="1"/>
</dbReference>
<dbReference type="AlphaFoldDB" id="S8CNW1"/>
<dbReference type="PANTHER" id="PTHR32278">
    <property type="entry name" value="F-BOX DOMAIN-CONTAINING PROTEIN"/>
    <property type="match status" value="1"/>
</dbReference>
<dbReference type="InterPro" id="IPR025886">
    <property type="entry name" value="PP2-like"/>
</dbReference>
<dbReference type="PROSITE" id="PS50181">
    <property type="entry name" value="FBOX"/>
    <property type="match status" value="1"/>
</dbReference>
<feature type="domain" description="F-box" evidence="1">
    <location>
        <begin position="1"/>
        <end position="44"/>
    </location>
</feature>
<accession>S8CNW1</accession>
<sequence>METLPEDCLTRIISFTSPGDACCSSAVNTVFRAAAESDIVWETFLPSDFPEILARSVDRLEFSSKKELFRRLSSAPLLIDQGKKSFMLDKCSNKICYMLSARELSIPWSSNSLYWSWKPLRFSRFSEAVELRMVCWLEIHGRINTKTLSPNTTYGAYLVIRLTDRAFGLAVEPAEVLVTVGSYESKGFVYIEQNRHKTDEESSSSSGDSKERAIHKRSDGWLEVELGEFYNGHKEEDQVKMWFRETNGVHLKGGLLVEGIELRPKD</sequence>
<dbReference type="InterPro" id="IPR036047">
    <property type="entry name" value="F-box-like_dom_sf"/>
</dbReference>
<dbReference type="EMBL" id="AUSU01003648">
    <property type="protein sequence ID" value="EPS66496.1"/>
    <property type="molecule type" value="Genomic_DNA"/>
</dbReference>
<proteinExistence type="predicted"/>
<protein>
    <recommendedName>
        <fullName evidence="1">F-box domain-containing protein</fullName>
    </recommendedName>
</protein>
<dbReference type="SUPFAM" id="SSF81383">
    <property type="entry name" value="F-box domain"/>
    <property type="match status" value="1"/>
</dbReference>
<keyword evidence="3" id="KW-1185">Reference proteome</keyword>
<dbReference type="Pfam" id="PF14299">
    <property type="entry name" value="PP2"/>
    <property type="match status" value="1"/>
</dbReference>
<dbReference type="OrthoDB" id="1918565at2759"/>
<evidence type="ECO:0000259" key="1">
    <source>
        <dbReference type="PROSITE" id="PS50181"/>
    </source>
</evidence>
<evidence type="ECO:0000313" key="3">
    <source>
        <dbReference type="Proteomes" id="UP000015453"/>
    </source>
</evidence>
<dbReference type="Pfam" id="PF00646">
    <property type="entry name" value="F-box"/>
    <property type="match status" value="1"/>
</dbReference>
<dbReference type="CDD" id="cd22162">
    <property type="entry name" value="F-box_AtSKIP3-like"/>
    <property type="match status" value="1"/>
</dbReference>
<comment type="caution">
    <text evidence="2">The sequence shown here is derived from an EMBL/GenBank/DDBJ whole genome shotgun (WGS) entry which is preliminary data.</text>
</comment>
<organism evidence="2 3">
    <name type="scientific">Genlisea aurea</name>
    <dbReference type="NCBI Taxonomy" id="192259"/>
    <lineage>
        <taxon>Eukaryota</taxon>
        <taxon>Viridiplantae</taxon>
        <taxon>Streptophyta</taxon>
        <taxon>Embryophyta</taxon>
        <taxon>Tracheophyta</taxon>
        <taxon>Spermatophyta</taxon>
        <taxon>Magnoliopsida</taxon>
        <taxon>eudicotyledons</taxon>
        <taxon>Gunneridae</taxon>
        <taxon>Pentapetalae</taxon>
        <taxon>asterids</taxon>
        <taxon>lamiids</taxon>
        <taxon>Lamiales</taxon>
        <taxon>Lentibulariaceae</taxon>
        <taxon>Genlisea</taxon>
    </lineage>
</organism>
<dbReference type="Proteomes" id="UP000015453">
    <property type="component" value="Unassembled WGS sequence"/>
</dbReference>